<dbReference type="InterPro" id="IPR010414">
    <property type="entry name" value="FRG1"/>
</dbReference>
<dbReference type="InterPro" id="IPR008999">
    <property type="entry name" value="Actin-crosslinking"/>
</dbReference>
<dbReference type="GO" id="GO:0071013">
    <property type="term" value="C:catalytic step 2 spliceosome"/>
    <property type="evidence" value="ECO:0007669"/>
    <property type="project" value="TreeGrafter"/>
</dbReference>
<dbReference type="OrthoDB" id="5539371at2759"/>
<accession>T1KLL4</accession>
<keyword evidence="6" id="KW-1185">Reference proteome</keyword>
<reference evidence="5" key="2">
    <citation type="submission" date="2015-06" db="UniProtKB">
        <authorList>
            <consortium name="EnsemblMetazoa"/>
        </authorList>
    </citation>
    <scope>IDENTIFICATION</scope>
</reference>
<dbReference type="GO" id="GO:0055120">
    <property type="term" value="C:striated muscle dense body"/>
    <property type="evidence" value="ECO:0007669"/>
    <property type="project" value="TreeGrafter"/>
</dbReference>
<comment type="subcellular location">
    <subcellularLocation>
        <location evidence="1">Nucleus</location>
        <location evidence="1">Nucleolus</location>
    </subcellularLocation>
</comment>
<organism evidence="5 6">
    <name type="scientific">Tetranychus urticae</name>
    <name type="common">Two-spotted spider mite</name>
    <dbReference type="NCBI Taxonomy" id="32264"/>
    <lineage>
        <taxon>Eukaryota</taxon>
        <taxon>Metazoa</taxon>
        <taxon>Ecdysozoa</taxon>
        <taxon>Arthropoda</taxon>
        <taxon>Chelicerata</taxon>
        <taxon>Arachnida</taxon>
        <taxon>Acari</taxon>
        <taxon>Acariformes</taxon>
        <taxon>Trombidiformes</taxon>
        <taxon>Prostigmata</taxon>
        <taxon>Eleutherengona</taxon>
        <taxon>Raphignathae</taxon>
        <taxon>Tetranychoidea</taxon>
        <taxon>Tetranychidae</taxon>
        <taxon>Tetranychus</taxon>
    </lineage>
</organism>
<evidence type="ECO:0000256" key="1">
    <source>
        <dbReference type="ARBA" id="ARBA00004604"/>
    </source>
</evidence>
<feature type="region of interest" description="Disordered" evidence="4">
    <location>
        <begin position="17"/>
        <end position="42"/>
    </location>
</feature>
<reference evidence="6" key="1">
    <citation type="submission" date="2011-08" db="EMBL/GenBank/DDBJ databases">
        <authorList>
            <person name="Rombauts S."/>
        </authorList>
    </citation>
    <scope>NUCLEOTIDE SEQUENCE</scope>
    <source>
        <strain evidence="6">London</strain>
    </source>
</reference>
<dbReference type="SUPFAM" id="SSF50405">
    <property type="entry name" value="Actin-crosslinking proteins"/>
    <property type="match status" value="1"/>
</dbReference>
<dbReference type="EnsemblMetazoa" id="tetur14g02860.1">
    <property type="protein sequence ID" value="tetur14g02860.1"/>
    <property type="gene ID" value="tetur14g02860"/>
</dbReference>
<dbReference type="KEGG" id="tut:107365084"/>
<dbReference type="Proteomes" id="UP000015104">
    <property type="component" value="Unassembled WGS sequence"/>
</dbReference>
<feature type="compositionally biased region" description="Basic residues" evidence="4">
    <location>
        <begin position="17"/>
        <end position="30"/>
    </location>
</feature>
<sequence>MDDYAIVNSSKLKLKGEKRKIKKSKNKDKRSKTDSGTDSNNEDALRHGGWVCLDSIETITGTIAFEMLPYCYIRAMDNGLLAVGDPHAPGEPPYEEEMFTAIKISETHRAFKSGYDKYLSIDSNNRVVGRSDAIGQREQFEPVFQDGKLAIVACNGCFISADDNGYIVSKSQKAGPDEIVKIRSNVDPEAVRREVEESKVPEEEKGTLEDCEEKYIKKFQTGKISKILTKGGKVLESAKEEGRLHEALLDRREKIKSDKFCK</sequence>
<dbReference type="GO" id="GO:0051015">
    <property type="term" value="F:actin filament binding"/>
    <property type="evidence" value="ECO:0007669"/>
    <property type="project" value="TreeGrafter"/>
</dbReference>
<evidence type="ECO:0000313" key="5">
    <source>
        <dbReference type="EnsemblMetazoa" id="tetur14g02860.1"/>
    </source>
</evidence>
<dbReference type="eggNOG" id="KOG3962">
    <property type="taxonomic scope" value="Eukaryota"/>
</dbReference>
<dbReference type="Pfam" id="PF06229">
    <property type="entry name" value="FRG1"/>
    <property type="match status" value="1"/>
</dbReference>
<name>T1KLL4_TETUR</name>
<dbReference type="STRING" id="32264.T1KLL4"/>
<dbReference type="OMA" id="IEQWEPI"/>
<dbReference type="Gene3D" id="2.80.10.50">
    <property type="match status" value="1"/>
</dbReference>
<evidence type="ECO:0000256" key="3">
    <source>
        <dbReference type="ARBA" id="ARBA00023242"/>
    </source>
</evidence>
<dbReference type="GO" id="GO:0005730">
    <property type="term" value="C:nucleolus"/>
    <property type="evidence" value="ECO:0007669"/>
    <property type="project" value="UniProtKB-SubCell"/>
</dbReference>
<dbReference type="HOGENOM" id="CLU_094616_0_0_1"/>
<keyword evidence="3" id="KW-0539">Nucleus</keyword>
<evidence type="ECO:0000256" key="2">
    <source>
        <dbReference type="ARBA" id="ARBA00010878"/>
    </source>
</evidence>
<dbReference type="EMBL" id="CAEY01000211">
    <property type="status" value="NOT_ANNOTATED_CDS"/>
    <property type="molecule type" value="Genomic_DNA"/>
</dbReference>
<proteinExistence type="inferred from homology"/>
<dbReference type="AlphaFoldDB" id="T1KLL4"/>
<gene>
    <name evidence="5" type="primary">107365084</name>
</gene>
<evidence type="ECO:0000256" key="4">
    <source>
        <dbReference type="SAM" id="MobiDB-lite"/>
    </source>
</evidence>
<dbReference type="PANTHER" id="PTHR12928:SF0">
    <property type="entry name" value="FSHD REGION GENE 1"/>
    <property type="match status" value="1"/>
</dbReference>
<protein>
    <submittedName>
        <fullName evidence="5">Uncharacterized protein</fullName>
    </submittedName>
</protein>
<comment type="similarity">
    <text evidence="2">Belongs to the FRG1 family.</text>
</comment>
<dbReference type="PANTHER" id="PTHR12928">
    <property type="entry name" value="FRG1 PROTEIN"/>
    <property type="match status" value="1"/>
</dbReference>
<dbReference type="CDD" id="cd23338">
    <property type="entry name" value="beta-trefoil_FSCN_FRG1"/>
    <property type="match status" value="1"/>
</dbReference>
<evidence type="ECO:0000313" key="6">
    <source>
        <dbReference type="Proteomes" id="UP000015104"/>
    </source>
</evidence>